<organism evidence="1 2">
    <name type="scientific">Lasiosphaeria hispida</name>
    <dbReference type="NCBI Taxonomy" id="260671"/>
    <lineage>
        <taxon>Eukaryota</taxon>
        <taxon>Fungi</taxon>
        <taxon>Dikarya</taxon>
        <taxon>Ascomycota</taxon>
        <taxon>Pezizomycotina</taxon>
        <taxon>Sordariomycetes</taxon>
        <taxon>Sordariomycetidae</taxon>
        <taxon>Sordariales</taxon>
        <taxon>Lasiosphaeriaceae</taxon>
        <taxon>Lasiosphaeria</taxon>
    </lineage>
</organism>
<dbReference type="Proteomes" id="UP001275084">
    <property type="component" value="Unassembled WGS sequence"/>
</dbReference>
<evidence type="ECO:0000313" key="1">
    <source>
        <dbReference type="EMBL" id="KAK3353753.1"/>
    </source>
</evidence>
<gene>
    <name evidence="1" type="ORF">B0T25DRAFT_545299</name>
</gene>
<name>A0AAJ0MES8_9PEZI</name>
<proteinExistence type="predicted"/>
<accession>A0AAJ0MES8</accession>
<evidence type="ECO:0000313" key="2">
    <source>
        <dbReference type="Proteomes" id="UP001275084"/>
    </source>
</evidence>
<dbReference type="AlphaFoldDB" id="A0AAJ0MES8"/>
<reference evidence="1" key="2">
    <citation type="submission" date="2023-06" db="EMBL/GenBank/DDBJ databases">
        <authorList>
            <consortium name="Lawrence Berkeley National Laboratory"/>
            <person name="Haridas S."/>
            <person name="Hensen N."/>
            <person name="Bonometti L."/>
            <person name="Westerberg I."/>
            <person name="Brannstrom I.O."/>
            <person name="Guillou S."/>
            <person name="Cros-Aarteil S."/>
            <person name="Calhoun S."/>
            <person name="Kuo A."/>
            <person name="Mondo S."/>
            <person name="Pangilinan J."/>
            <person name="Riley R."/>
            <person name="Labutti K."/>
            <person name="Andreopoulos B."/>
            <person name="Lipzen A."/>
            <person name="Chen C."/>
            <person name="Yanf M."/>
            <person name="Daum C."/>
            <person name="Ng V."/>
            <person name="Clum A."/>
            <person name="Steindorff A."/>
            <person name="Ohm R."/>
            <person name="Martin F."/>
            <person name="Silar P."/>
            <person name="Natvig D."/>
            <person name="Lalanne C."/>
            <person name="Gautier V."/>
            <person name="Ament-Velasquez S.L."/>
            <person name="Kruys A."/>
            <person name="Hutchinson M.I."/>
            <person name="Powell A.J."/>
            <person name="Barry K."/>
            <person name="Miller A.N."/>
            <person name="Grigoriev I.V."/>
            <person name="Debuchy R."/>
            <person name="Gladieux P."/>
            <person name="Thoren M.H."/>
            <person name="Johannesson H."/>
        </authorList>
    </citation>
    <scope>NUCLEOTIDE SEQUENCE</scope>
    <source>
        <strain evidence="1">CBS 955.72</strain>
    </source>
</reference>
<protein>
    <submittedName>
        <fullName evidence="1">Uncharacterized protein</fullName>
    </submittedName>
</protein>
<comment type="caution">
    <text evidence="1">The sequence shown here is derived from an EMBL/GenBank/DDBJ whole genome shotgun (WGS) entry which is preliminary data.</text>
</comment>
<keyword evidence="2" id="KW-1185">Reference proteome</keyword>
<sequence>MGSTLDNLDFTDVGNGRRRHKAFVRAGASWRRMLVSQPPPVRVARTFLCDLEPSPSPTPSGSPYQYATFPGGLRMGELWDAVYSIMWGRKKVDYALPYAIICWRVPEETKQKIRNHRSNTAEYYALDERTDLFIADNFTEFEREDWETRYGYGHYGHRLVYALKHGFYAREELLRQRESSSSKWMYRCEEYDPTGRLAQLTLD</sequence>
<dbReference type="EMBL" id="JAUIQD010000004">
    <property type="protein sequence ID" value="KAK3353753.1"/>
    <property type="molecule type" value="Genomic_DNA"/>
</dbReference>
<reference evidence="1" key="1">
    <citation type="journal article" date="2023" name="Mol. Phylogenet. Evol.">
        <title>Genome-scale phylogeny and comparative genomics of the fungal order Sordariales.</title>
        <authorList>
            <person name="Hensen N."/>
            <person name="Bonometti L."/>
            <person name="Westerberg I."/>
            <person name="Brannstrom I.O."/>
            <person name="Guillou S."/>
            <person name="Cros-Aarteil S."/>
            <person name="Calhoun S."/>
            <person name="Haridas S."/>
            <person name="Kuo A."/>
            <person name="Mondo S."/>
            <person name="Pangilinan J."/>
            <person name="Riley R."/>
            <person name="LaButti K."/>
            <person name="Andreopoulos B."/>
            <person name="Lipzen A."/>
            <person name="Chen C."/>
            <person name="Yan M."/>
            <person name="Daum C."/>
            <person name="Ng V."/>
            <person name="Clum A."/>
            <person name="Steindorff A."/>
            <person name="Ohm R.A."/>
            <person name="Martin F."/>
            <person name="Silar P."/>
            <person name="Natvig D.O."/>
            <person name="Lalanne C."/>
            <person name="Gautier V."/>
            <person name="Ament-Velasquez S.L."/>
            <person name="Kruys A."/>
            <person name="Hutchinson M.I."/>
            <person name="Powell A.J."/>
            <person name="Barry K."/>
            <person name="Miller A.N."/>
            <person name="Grigoriev I.V."/>
            <person name="Debuchy R."/>
            <person name="Gladieux P."/>
            <person name="Hiltunen Thoren M."/>
            <person name="Johannesson H."/>
        </authorList>
    </citation>
    <scope>NUCLEOTIDE SEQUENCE</scope>
    <source>
        <strain evidence="1">CBS 955.72</strain>
    </source>
</reference>